<evidence type="ECO:0000313" key="11">
    <source>
        <dbReference type="Proteomes" id="UP000244248"/>
    </source>
</evidence>
<feature type="signal peptide" evidence="9">
    <location>
        <begin position="1"/>
        <end position="22"/>
    </location>
</feature>
<keyword evidence="6" id="KW-0472">Membrane</keyword>
<evidence type="ECO:0000256" key="6">
    <source>
        <dbReference type="ARBA" id="ARBA00023136"/>
    </source>
</evidence>
<keyword evidence="7" id="KW-0564">Palmitate</keyword>
<name>A0A2T5MDU9_9GAMM</name>
<dbReference type="AlphaFoldDB" id="A0A2T5MDU9"/>
<proteinExistence type="inferred from homology"/>
<dbReference type="EMBL" id="QANS01000005">
    <property type="protein sequence ID" value="PTU30751.1"/>
    <property type="molecule type" value="Genomic_DNA"/>
</dbReference>
<feature type="chain" id="PRO_5015530700" description="Curli production assembly/transport component CsgG" evidence="9">
    <location>
        <begin position="23"/>
        <end position="220"/>
    </location>
</feature>
<evidence type="ECO:0000256" key="8">
    <source>
        <dbReference type="ARBA" id="ARBA00023288"/>
    </source>
</evidence>
<reference evidence="10 11" key="1">
    <citation type="submission" date="2018-04" db="EMBL/GenBank/DDBJ databases">
        <title>Novel species isolated from glacier.</title>
        <authorList>
            <person name="Liu Q."/>
            <person name="Xin Y.-H."/>
        </authorList>
    </citation>
    <scope>NUCLEOTIDE SEQUENCE [LARGE SCALE GENOMIC DNA]</scope>
    <source>
        <strain evidence="10 11">GT1R17</strain>
    </source>
</reference>
<evidence type="ECO:0000256" key="9">
    <source>
        <dbReference type="SAM" id="SignalP"/>
    </source>
</evidence>
<dbReference type="RefSeq" id="WP_107941123.1">
    <property type="nucleotide sequence ID" value="NZ_QANS01000005.1"/>
</dbReference>
<evidence type="ECO:0000313" key="10">
    <source>
        <dbReference type="EMBL" id="PTU30751.1"/>
    </source>
</evidence>
<gene>
    <name evidence="10" type="ORF">CJD38_14790</name>
</gene>
<comment type="caution">
    <text evidence="10">The sequence shown here is derived from an EMBL/GenBank/DDBJ whole genome shotgun (WGS) entry which is preliminary data.</text>
</comment>
<dbReference type="GO" id="GO:0030288">
    <property type="term" value="C:outer membrane-bounded periplasmic space"/>
    <property type="evidence" value="ECO:0007669"/>
    <property type="project" value="InterPro"/>
</dbReference>
<accession>A0A2T5MDU9</accession>
<evidence type="ECO:0000256" key="2">
    <source>
        <dbReference type="ARBA" id="ARBA00008899"/>
    </source>
</evidence>
<dbReference type="PANTHER" id="PTHR41164">
    <property type="entry name" value="CURLI PRODUCTION ASSEMBLY/TRANSPORT COMPONENT CSGG"/>
    <property type="match status" value="1"/>
</dbReference>
<dbReference type="PROSITE" id="PS51257">
    <property type="entry name" value="PROKAR_LIPOPROTEIN"/>
    <property type="match status" value="1"/>
</dbReference>
<keyword evidence="5 9" id="KW-0732">Signal</keyword>
<dbReference type="Pfam" id="PF03783">
    <property type="entry name" value="CsgG"/>
    <property type="match status" value="1"/>
</dbReference>
<dbReference type="Gene3D" id="3.40.50.10610">
    <property type="entry name" value="ABC-type transport auxiliary lipoprotein component"/>
    <property type="match status" value="1"/>
</dbReference>
<evidence type="ECO:0000256" key="5">
    <source>
        <dbReference type="ARBA" id="ARBA00022729"/>
    </source>
</evidence>
<evidence type="ECO:0000256" key="1">
    <source>
        <dbReference type="ARBA" id="ARBA00003989"/>
    </source>
</evidence>
<comment type="similarity">
    <text evidence="2">Belongs to the CsgG family.</text>
</comment>
<evidence type="ECO:0000256" key="3">
    <source>
        <dbReference type="ARBA" id="ARBA00014028"/>
    </source>
</evidence>
<keyword evidence="11" id="KW-1185">Reference proteome</keyword>
<protein>
    <recommendedName>
        <fullName evidence="3">Curli production assembly/transport component CsgG</fullName>
    </recommendedName>
</protein>
<dbReference type="Proteomes" id="UP000244248">
    <property type="component" value="Unassembled WGS sequence"/>
</dbReference>
<dbReference type="InterPro" id="IPR005534">
    <property type="entry name" value="Curli_assmbl/transp-comp_CsgG"/>
</dbReference>
<keyword evidence="8" id="KW-0449">Lipoprotein</keyword>
<sequence length="220" mass="22876">MLKKTLVLTLGVLASGCVGSSATVISSGGSGPTITQAQQEQYNGPKQRIAVTGFDFRAGQGSRQIGDGMTDMLTDSLFNTGRFIVVERERLSDVTAEQDLSNSGRFKKETAAPIGQLEGAQLLVRGSITEFEPNCSGGSVILASTKEACVGINIRILDAATGRVVNATTVKGTSSKGSVGLIFTGGSMPIGLGAYKNTPMEAAIRQSIEAAVQFIAQNKL</sequence>
<keyword evidence="4" id="KW-1003">Cell membrane</keyword>
<evidence type="ECO:0000256" key="7">
    <source>
        <dbReference type="ARBA" id="ARBA00023139"/>
    </source>
</evidence>
<organism evidence="10 11">
    <name type="scientific">Stenotrophobium rhamnosiphilum</name>
    <dbReference type="NCBI Taxonomy" id="2029166"/>
    <lineage>
        <taxon>Bacteria</taxon>
        <taxon>Pseudomonadati</taxon>
        <taxon>Pseudomonadota</taxon>
        <taxon>Gammaproteobacteria</taxon>
        <taxon>Nevskiales</taxon>
        <taxon>Nevskiaceae</taxon>
        <taxon>Stenotrophobium</taxon>
    </lineage>
</organism>
<comment type="function">
    <text evidence="1">May be involved in the biogenesis of curli organelles.</text>
</comment>
<dbReference type="PANTHER" id="PTHR41164:SF1">
    <property type="entry name" value="CURLI PRODUCTION ASSEMBLY_TRANSPORT COMPONENT CSGG"/>
    <property type="match status" value="1"/>
</dbReference>
<evidence type="ECO:0000256" key="4">
    <source>
        <dbReference type="ARBA" id="ARBA00022475"/>
    </source>
</evidence>
<dbReference type="OrthoDB" id="6315002at2"/>